<evidence type="ECO:0000313" key="3">
    <source>
        <dbReference type="EMBL" id="KAF4688327.1"/>
    </source>
</evidence>
<dbReference type="Gene3D" id="2.60.40.200">
    <property type="entry name" value="Superoxide dismutase, copper/zinc binding domain"/>
    <property type="match status" value="1"/>
</dbReference>
<accession>A0A7J6NXN8</accession>
<dbReference type="GO" id="GO:0005507">
    <property type="term" value="F:copper ion binding"/>
    <property type="evidence" value="ECO:0007669"/>
    <property type="project" value="InterPro"/>
</dbReference>
<feature type="signal peptide" evidence="1">
    <location>
        <begin position="1"/>
        <end position="15"/>
    </location>
</feature>
<dbReference type="GO" id="GO:0006801">
    <property type="term" value="P:superoxide metabolic process"/>
    <property type="evidence" value="ECO:0007669"/>
    <property type="project" value="InterPro"/>
</dbReference>
<keyword evidence="4" id="KW-1185">Reference proteome</keyword>
<dbReference type="Proteomes" id="UP000553632">
    <property type="component" value="Unassembled WGS sequence"/>
</dbReference>
<dbReference type="EMBL" id="JABANO010039969">
    <property type="protein sequence ID" value="KAF4688327.1"/>
    <property type="molecule type" value="Genomic_DNA"/>
</dbReference>
<dbReference type="AlphaFoldDB" id="A0A7J6NXN8"/>
<evidence type="ECO:0000256" key="1">
    <source>
        <dbReference type="SAM" id="SignalP"/>
    </source>
</evidence>
<gene>
    <name evidence="3" type="primary">SOD1_10</name>
    <name evidence="3" type="ORF">FOZ63_032961</name>
</gene>
<organism evidence="3 4">
    <name type="scientific">Perkinsus olseni</name>
    <name type="common">Perkinsus atlanticus</name>
    <dbReference type="NCBI Taxonomy" id="32597"/>
    <lineage>
        <taxon>Eukaryota</taxon>
        <taxon>Sar</taxon>
        <taxon>Alveolata</taxon>
        <taxon>Perkinsozoa</taxon>
        <taxon>Perkinsea</taxon>
        <taxon>Perkinsida</taxon>
        <taxon>Perkinsidae</taxon>
        <taxon>Perkinsus</taxon>
    </lineage>
</organism>
<dbReference type="PRINTS" id="PR00068">
    <property type="entry name" value="CUZNDISMTASE"/>
</dbReference>
<dbReference type="InterPro" id="IPR001424">
    <property type="entry name" value="SOD_Cu_Zn_dom"/>
</dbReference>
<dbReference type="SUPFAM" id="SSF49329">
    <property type="entry name" value="Cu,Zn superoxide dismutase-like"/>
    <property type="match status" value="1"/>
</dbReference>
<evidence type="ECO:0000313" key="4">
    <source>
        <dbReference type="Proteomes" id="UP000553632"/>
    </source>
</evidence>
<dbReference type="CDD" id="cd00305">
    <property type="entry name" value="Cu-Zn_Superoxide_Dismutase"/>
    <property type="match status" value="1"/>
</dbReference>
<dbReference type="PANTHER" id="PTHR10003">
    <property type="entry name" value="SUPEROXIDE DISMUTASE CU-ZN -RELATED"/>
    <property type="match status" value="1"/>
</dbReference>
<dbReference type="InterPro" id="IPR024134">
    <property type="entry name" value="SOD_Cu/Zn_/chaperone"/>
</dbReference>
<sequence length="263" mass="28838">MLFVKLSLLLPLAAAQLSSSGPFRGKKVDRGTEACKELCRSIPGCSHKGSFCKSPPNPKHPRLCQDLHFVPIKHSPANATACTVFNNEKNCPKDRPVRCDDIQPFEPGHPKFPLEAEAELKPFRSKSGVSGRVRLTQEDFDRTRISYHISGLKPDSVHGFHIHDKADFSHGCSSIGGHYNPFQNLHGGRFSTIRHVGDMGNVRADRHGVARGHFYSDLIAVSGPTSVLHRAVAVDLREDDLHPNGDGNSGPALSCGKIVEYKH</sequence>
<reference evidence="3 4" key="1">
    <citation type="submission" date="2020-04" db="EMBL/GenBank/DDBJ databases">
        <title>Perkinsus olseni comparative genomics.</title>
        <authorList>
            <person name="Bogema D.R."/>
        </authorList>
    </citation>
    <scope>NUCLEOTIDE SEQUENCE [LARGE SCALE GENOMIC DNA]</scope>
    <source>
        <strain evidence="3 4">ATCC PRA-207</strain>
    </source>
</reference>
<protein>
    <submittedName>
        <fullName evidence="3">Superoxide dismutase [Cu-Zn]</fullName>
    </submittedName>
</protein>
<keyword evidence="1" id="KW-0732">Signal</keyword>
<proteinExistence type="predicted"/>
<dbReference type="Pfam" id="PF00080">
    <property type="entry name" value="Sod_Cu"/>
    <property type="match status" value="1"/>
</dbReference>
<feature type="domain" description="Superoxide dismutase copper/zinc binding" evidence="2">
    <location>
        <begin position="129"/>
        <end position="258"/>
    </location>
</feature>
<evidence type="ECO:0000259" key="2">
    <source>
        <dbReference type="Pfam" id="PF00080"/>
    </source>
</evidence>
<comment type="caution">
    <text evidence="3">The sequence shown here is derived from an EMBL/GenBank/DDBJ whole genome shotgun (WGS) entry which is preliminary data.</text>
</comment>
<name>A0A7J6NXN8_PEROL</name>
<dbReference type="InterPro" id="IPR036423">
    <property type="entry name" value="SOD-like_Cu/Zn_dom_sf"/>
</dbReference>
<feature type="chain" id="PRO_5029559381" evidence="1">
    <location>
        <begin position="16"/>
        <end position="263"/>
    </location>
</feature>